<evidence type="ECO:0000256" key="4">
    <source>
        <dbReference type="SAM" id="MobiDB-lite"/>
    </source>
</evidence>
<keyword evidence="3" id="KW-0804">Transcription</keyword>
<dbReference type="PRINTS" id="PR00778">
    <property type="entry name" value="HTHARSR"/>
</dbReference>
<dbReference type="PANTHER" id="PTHR33154:SF33">
    <property type="entry name" value="TRANSCRIPTIONAL REPRESSOR SDPR"/>
    <property type="match status" value="1"/>
</dbReference>
<dbReference type="EMBL" id="CP002830">
    <property type="protein sequence ID" value="AEI68723.1"/>
    <property type="molecule type" value="Genomic_DNA"/>
</dbReference>
<dbReference type="InterPro" id="IPR051081">
    <property type="entry name" value="HTH_MetalResp_TranReg"/>
</dbReference>
<dbReference type="AlphaFoldDB" id="F8CGI8"/>
<dbReference type="eggNOG" id="COG0640">
    <property type="taxonomic scope" value="Bacteria"/>
</dbReference>
<accession>F8CGI8</accession>
<dbReference type="InterPro" id="IPR001845">
    <property type="entry name" value="HTH_ArsR_DNA-bd_dom"/>
</dbReference>
<evidence type="ECO:0000256" key="1">
    <source>
        <dbReference type="ARBA" id="ARBA00023015"/>
    </source>
</evidence>
<dbReference type="SUPFAM" id="SSF46785">
    <property type="entry name" value="Winged helix' DNA-binding domain"/>
    <property type="match status" value="1"/>
</dbReference>
<dbReference type="InterPro" id="IPR011991">
    <property type="entry name" value="ArsR-like_HTH"/>
</dbReference>
<keyword evidence="1" id="KW-0805">Transcription regulation</keyword>
<evidence type="ECO:0000256" key="3">
    <source>
        <dbReference type="ARBA" id="ARBA00023163"/>
    </source>
</evidence>
<feature type="region of interest" description="Disordered" evidence="4">
    <location>
        <begin position="104"/>
        <end position="123"/>
    </location>
</feature>
<proteinExistence type="predicted"/>
<gene>
    <name evidence="6" type="ordered locus">LILAB_34210</name>
</gene>
<dbReference type="Gene3D" id="1.10.10.10">
    <property type="entry name" value="Winged helix-like DNA-binding domain superfamily/Winged helix DNA-binding domain"/>
    <property type="match status" value="1"/>
</dbReference>
<dbReference type="GO" id="GO:0003700">
    <property type="term" value="F:DNA-binding transcription factor activity"/>
    <property type="evidence" value="ECO:0007669"/>
    <property type="project" value="InterPro"/>
</dbReference>
<dbReference type="PANTHER" id="PTHR33154">
    <property type="entry name" value="TRANSCRIPTIONAL REGULATOR, ARSR FAMILY"/>
    <property type="match status" value="1"/>
</dbReference>
<dbReference type="KEGG" id="mfu:LILAB_34210"/>
<feature type="domain" description="HTH arsR-type" evidence="5">
    <location>
        <begin position="1"/>
        <end position="94"/>
    </location>
</feature>
<sequence length="123" mass="14590">MRIYTFMQLDVFQVLADPTRRRIVEALRHGEQQVGDVVEKAGVHQSGVSRHLRILSESGFVSMRPDGQRRLYALRPEPFRELEGWLTPYRELWEARLDRFGAALEKKQQQQQTRRVNDRSQRK</sequence>
<dbReference type="InterPro" id="IPR036388">
    <property type="entry name" value="WH-like_DNA-bd_sf"/>
</dbReference>
<evidence type="ECO:0000313" key="7">
    <source>
        <dbReference type="Proteomes" id="UP000000488"/>
    </source>
</evidence>
<name>F8CGI8_MYXFH</name>
<dbReference type="Pfam" id="PF01022">
    <property type="entry name" value="HTH_5"/>
    <property type="match status" value="1"/>
</dbReference>
<dbReference type="Proteomes" id="UP000000488">
    <property type="component" value="Chromosome"/>
</dbReference>
<dbReference type="PROSITE" id="PS50987">
    <property type="entry name" value="HTH_ARSR_2"/>
    <property type="match status" value="1"/>
</dbReference>
<dbReference type="NCBIfam" id="NF033788">
    <property type="entry name" value="HTH_metalloreg"/>
    <property type="match status" value="1"/>
</dbReference>
<dbReference type="InterPro" id="IPR036390">
    <property type="entry name" value="WH_DNA-bd_sf"/>
</dbReference>
<evidence type="ECO:0000313" key="6">
    <source>
        <dbReference type="EMBL" id="AEI68723.1"/>
    </source>
</evidence>
<keyword evidence="2" id="KW-0238">DNA-binding</keyword>
<dbReference type="STRING" id="483219.LILAB_34210"/>
<dbReference type="HOGENOM" id="CLU_097806_0_0_7"/>
<reference evidence="6 7" key="1">
    <citation type="journal article" date="2011" name="J. Bacteriol.">
        <title>Genome sequence of the halotolerant marine bacterium Myxococcus fulvus HW-1.</title>
        <authorList>
            <person name="Li Z.F."/>
            <person name="Li X."/>
            <person name="Liu H."/>
            <person name="Liu X."/>
            <person name="Han K."/>
            <person name="Wu Z.H."/>
            <person name="Hu W."/>
            <person name="Li F.F."/>
            <person name="Li Y.Z."/>
        </authorList>
    </citation>
    <scope>NUCLEOTIDE SEQUENCE [LARGE SCALE GENOMIC DNA]</scope>
    <source>
        <strain evidence="7">ATCC BAA-855 / HW-1</strain>
    </source>
</reference>
<dbReference type="GO" id="GO:0003677">
    <property type="term" value="F:DNA binding"/>
    <property type="evidence" value="ECO:0007669"/>
    <property type="project" value="UniProtKB-KW"/>
</dbReference>
<evidence type="ECO:0000259" key="5">
    <source>
        <dbReference type="PROSITE" id="PS50987"/>
    </source>
</evidence>
<dbReference type="CDD" id="cd00090">
    <property type="entry name" value="HTH_ARSR"/>
    <property type="match status" value="1"/>
</dbReference>
<dbReference type="SMART" id="SM00418">
    <property type="entry name" value="HTH_ARSR"/>
    <property type="match status" value="1"/>
</dbReference>
<organism evidence="6 7">
    <name type="scientific">Myxococcus fulvus (strain ATCC BAA-855 / HW-1)</name>
    <dbReference type="NCBI Taxonomy" id="483219"/>
    <lineage>
        <taxon>Bacteria</taxon>
        <taxon>Pseudomonadati</taxon>
        <taxon>Myxococcota</taxon>
        <taxon>Myxococcia</taxon>
        <taxon>Myxococcales</taxon>
        <taxon>Cystobacterineae</taxon>
        <taxon>Myxococcaceae</taxon>
        <taxon>Myxococcus</taxon>
    </lineage>
</organism>
<protein>
    <submittedName>
        <fullName evidence="6">ArsR family transcriptional regulator</fullName>
    </submittedName>
</protein>
<evidence type="ECO:0000256" key="2">
    <source>
        <dbReference type="ARBA" id="ARBA00023125"/>
    </source>
</evidence>